<evidence type="ECO:0000313" key="4">
    <source>
        <dbReference type="EMBL" id="GGD66432.1"/>
    </source>
</evidence>
<reference evidence="4" key="1">
    <citation type="journal article" date="2014" name="Int. J. Syst. Evol. Microbiol.">
        <title>Complete genome sequence of Corynebacterium casei LMG S-19264T (=DSM 44701T), isolated from a smear-ripened cheese.</title>
        <authorList>
            <consortium name="US DOE Joint Genome Institute (JGI-PGF)"/>
            <person name="Walter F."/>
            <person name="Albersmeier A."/>
            <person name="Kalinowski J."/>
            <person name="Ruckert C."/>
        </authorList>
    </citation>
    <scope>NUCLEOTIDE SEQUENCE</scope>
    <source>
        <strain evidence="4">CGMCC 1.15178</strain>
    </source>
</reference>
<dbReference type="AlphaFoldDB" id="A0A917DSN8"/>
<dbReference type="GO" id="GO:0046872">
    <property type="term" value="F:metal ion binding"/>
    <property type="evidence" value="ECO:0007669"/>
    <property type="project" value="UniProtKB-KW"/>
</dbReference>
<dbReference type="EMBL" id="BMHP01000002">
    <property type="protein sequence ID" value="GGD66432.1"/>
    <property type="molecule type" value="Genomic_DNA"/>
</dbReference>
<keyword evidence="5" id="KW-1185">Reference proteome</keyword>
<gene>
    <name evidence="4" type="primary">mdsA</name>
    <name evidence="4" type="ORF">GCM10010911_25240</name>
</gene>
<evidence type="ECO:0000256" key="1">
    <source>
        <dbReference type="ARBA" id="ARBA00022723"/>
    </source>
</evidence>
<dbReference type="Proteomes" id="UP000612456">
    <property type="component" value="Unassembled WGS sequence"/>
</dbReference>
<evidence type="ECO:0000256" key="2">
    <source>
        <dbReference type="ARBA" id="ARBA00022801"/>
    </source>
</evidence>
<dbReference type="CDD" id="cd16033">
    <property type="entry name" value="sulfatase_like"/>
    <property type="match status" value="1"/>
</dbReference>
<dbReference type="SUPFAM" id="SSF53649">
    <property type="entry name" value="Alkaline phosphatase-like"/>
    <property type="match status" value="1"/>
</dbReference>
<dbReference type="Pfam" id="PF00884">
    <property type="entry name" value="Sulfatase"/>
    <property type="match status" value="1"/>
</dbReference>
<dbReference type="Gene3D" id="3.40.720.10">
    <property type="entry name" value="Alkaline Phosphatase, subunit A"/>
    <property type="match status" value="1"/>
</dbReference>
<dbReference type="InterPro" id="IPR000917">
    <property type="entry name" value="Sulfatase_N"/>
</dbReference>
<dbReference type="PANTHER" id="PTHR45953">
    <property type="entry name" value="IDURONATE 2-SULFATASE"/>
    <property type="match status" value="1"/>
</dbReference>
<dbReference type="GO" id="GO:0008484">
    <property type="term" value="F:sulfuric ester hydrolase activity"/>
    <property type="evidence" value="ECO:0007669"/>
    <property type="project" value="TreeGrafter"/>
</dbReference>
<proteinExistence type="predicted"/>
<sequence length="475" mass="54248">MKPHMQTRSPNVLLITADQLRYDCVGFSGRYPVQTPHLDRLAAQSTVFHQAYSHVPLCCPARQSLLHGRRPETFGALWNYNAFLPVGSLQPEQFTWSKLLADHGYQTAYIGKWGVNPDYDATAFGYDSYISEADYRAFQKERYPDIQYTNGYFGETDPVPLEDSQTHWMARQAIGTLKKLDAGGKPWHMAVHFPEPHLPCRPSGRFAGLYDPEDIPEWEGFRDKFQGKPYIQQQQLLNWGVEHYTWADWAPIVARYYGIISQLDEAVGQILNALDTMDTNTIVIFTADHGDMCGSHGMMDKHYILYDDVIRVPLAIRLPGRNQTGRSENRFVYNLLDMAPTLIDLTGLNTDESDRLQGRSLAPLLRGEQEPEHWRNSIVATYNGQQFGLYTQRMIRTENWKYIWNLTDVDELYDLSSDPGELVNQIGNPASAPLIKEMRNALYHQLKLDGDPVINNEWMFHQLLDGAKLAARSGG</sequence>
<dbReference type="GO" id="GO:0005737">
    <property type="term" value="C:cytoplasm"/>
    <property type="evidence" value="ECO:0007669"/>
    <property type="project" value="TreeGrafter"/>
</dbReference>
<keyword evidence="2" id="KW-0378">Hydrolase</keyword>
<evidence type="ECO:0000259" key="3">
    <source>
        <dbReference type="Pfam" id="PF00884"/>
    </source>
</evidence>
<reference evidence="4" key="2">
    <citation type="submission" date="2020-09" db="EMBL/GenBank/DDBJ databases">
        <authorList>
            <person name="Sun Q."/>
            <person name="Zhou Y."/>
        </authorList>
    </citation>
    <scope>NUCLEOTIDE SEQUENCE</scope>
    <source>
        <strain evidence="4">CGMCC 1.15178</strain>
    </source>
</reference>
<protein>
    <submittedName>
        <fullName evidence="4">Acetylglucosamine-6-sulfatase</fullName>
    </submittedName>
</protein>
<accession>A0A917DSN8</accession>
<organism evidence="4 5">
    <name type="scientific">Paenibacillus nasutitermitis</name>
    <dbReference type="NCBI Taxonomy" id="1652958"/>
    <lineage>
        <taxon>Bacteria</taxon>
        <taxon>Bacillati</taxon>
        <taxon>Bacillota</taxon>
        <taxon>Bacilli</taxon>
        <taxon>Bacillales</taxon>
        <taxon>Paenibacillaceae</taxon>
        <taxon>Paenibacillus</taxon>
    </lineage>
</organism>
<evidence type="ECO:0000313" key="5">
    <source>
        <dbReference type="Proteomes" id="UP000612456"/>
    </source>
</evidence>
<name>A0A917DSN8_9BACL</name>
<dbReference type="PANTHER" id="PTHR45953:SF1">
    <property type="entry name" value="IDURONATE 2-SULFATASE"/>
    <property type="match status" value="1"/>
</dbReference>
<comment type="caution">
    <text evidence="4">The sequence shown here is derived from an EMBL/GenBank/DDBJ whole genome shotgun (WGS) entry which is preliminary data.</text>
</comment>
<keyword evidence="1" id="KW-0479">Metal-binding</keyword>
<dbReference type="InterPro" id="IPR017850">
    <property type="entry name" value="Alkaline_phosphatase_core_sf"/>
</dbReference>
<feature type="domain" description="Sulfatase N-terminal" evidence="3">
    <location>
        <begin position="10"/>
        <end position="347"/>
    </location>
</feature>